<dbReference type="SUPFAM" id="SSF57850">
    <property type="entry name" value="RING/U-box"/>
    <property type="match status" value="1"/>
</dbReference>
<dbReference type="InterPro" id="IPR001394">
    <property type="entry name" value="Peptidase_C19_UCH"/>
</dbReference>
<keyword evidence="3" id="KW-0862">Zinc</keyword>
<dbReference type="InterPro" id="IPR050185">
    <property type="entry name" value="Ub_carboxyl-term_hydrolase"/>
</dbReference>
<dbReference type="InterPro" id="IPR013083">
    <property type="entry name" value="Znf_RING/FYVE/PHD"/>
</dbReference>
<feature type="compositionally biased region" description="Polar residues" evidence="5">
    <location>
        <begin position="454"/>
        <end position="468"/>
    </location>
</feature>
<evidence type="ECO:0000256" key="5">
    <source>
        <dbReference type="SAM" id="MobiDB-lite"/>
    </source>
</evidence>
<feature type="region of interest" description="Disordered" evidence="5">
    <location>
        <begin position="1"/>
        <end position="24"/>
    </location>
</feature>
<dbReference type="GO" id="GO:0008270">
    <property type="term" value="F:zinc ion binding"/>
    <property type="evidence" value="ECO:0007669"/>
    <property type="project" value="UniProtKB-KW"/>
</dbReference>
<dbReference type="KEGG" id="bdw:94337598"/>
<dbReference type="Gene3D" id="3.30.40.10">
    <property type="entry name" value="Zinc/RING finger domain, C3HC4 (zinc finger)"/>
    <property type="match status" value="1"/>
</dbReference>
<dbReference type="PANTHER" id="PTHR21646">
    <property type="entry name" value="UBIQUITIN CARBOXYL-TERMINAL HYDROLASE"/>
    <property type="match status" value="1"/>
</dbReference>
<dbReference type="InterPro" id="IPR038765">
    <property type="entry name" value="Papain-like_cys_pep_sf"/>
</dbReference>
<feature type="compositionally biased region" description="Polar residues" evidence="5">
    <location>
        <begin position="797"/>
        <end position="808"/>
    </location>
</feature>
<protein>
    <submittedName>
        <fullName evidence="8">Bifunctional Peptidase C19</fullName>
    </submittedName>
</protein>
<dbReference type="InterPro" id="IPR001607">
    <property type="entry name" value="Znf_UBP"/>
</dbReference>
<name>A0AAD9UN22_9APIC</name>
<feature type="region of interest" description="Disordered" evidence="5">
    <location>
        <begin position="724"/>
        <end position="749"/>
    </location>
</feature>
<dbReference type="RefSeq" id="XP_067802466.1">
    <property type="nucleotide sequence ID" value="XM_067948315.1"/>
</dbReference>
<evidence type="ECO:0000313" key="8">
    <source>
        <dbReference type="EMBL" id="KAK2195623.1"/>
    </source>
</evidence>
<dbReference type="SMART" id="SM00290">
    <property type="entry name" value="ZnF_UBP"/>
    <property type="match status" value="1"/>
</dbReference>
<feature type="region of interest" description="Disordered" evidence="5">
    <location>
        <begin position="452"/>
        <end position="491"/>
    </location>
</feature>
<keyword evidence="1" id="KW-0479">Metal-binding</keyword>
<dbReference type="PROSITE" id="PS50271">
    <property type="entry name" value="ZF_UBP"/>
    <property type="match status" value="1"/>
</dbReference>
<keyword evidence="9" id="KW-1185">Reference proteome</keyword>
<dbReference type="Proteomes" id="UP001214638">
    <property type="component" value="Unassembled WGS sequence"/>
</dbReference>
<dbReference type="GO" id="GO:0016579">
    <property type="term" value="P:protein deubiquitination"/>
    <property type="evidence" value="ECO:0007669"/>
    <property type="project" value="InterPro"/>
</dbReference>
<dbReference type="Pfam" id="PF00443">
    <property type="entry name" value="UCH"/>
    <property type="match status" value="1"/>
</dbReference>
<evidence type="ECO:0000256" key="1">
    <source>
        <dbReference type="ARBA" id="ARBA00022723"/>
    </source>
</evidence>
<dbReference type="PANTHER" id="PTHR21646:SF16">
    <property type="entry name" value="U4_U6.U5 TRI-SNRNP-ASSOCIATED PROTEIN 2"/>
    <property type="match status" value="1"/>
</dbReference>
<dbReference type="EMBL" id="JALLKP010000004">
    <property type="protein sequence ID" value="KAK2195623.1"/>
    <property type="molecule type" value="Genomic_DNA"/>
</dbReference>
<feature type="compositionally biased region" description="Polar residues" evidence="5">
    <location>
        <begin position="765"/>
        <end position="779"/>
    </location>
</feature>
<dbReference type="SUPFAM" id="SSF54001">
    <property type="entry name" value="Cysteine proteinases"/>
    <property type="match status" value="1"/>
</dbReference>
<evidence type="ECO:0000313" key="9">
    <source>
        <dbReference type="Proteomes" id="UP001214638"/>
    </source>
</evidence>
<organism evidence="8 9">
    <name type="scientific">Babesia duncani</name>
    <dbReference type="NCBI Taxonomy" id="323732"/>
    <lineage>
        <taxon>Eukaryota</taxon>
        <taxon>Sar</taxon>
        <taxon>Alveolata</taxon>
        <taxon>Apicomplexa</taxon>
        <taxon>Aconoidasida</taxon>
        <taxon>Piroplasmida</taxon>
        <taxon>Babesiidae</taxon>
        <taxon>Babesia</taxon>
    </lineage>
</organism>
<feature type="compositionally biased region" description="Low complexity" evidence="5">
    <location>
        <begin position="730"/>
        <end position="741"/>
    </location>
</feature>
<comment type="caution">
    <text evidence="8">The sequence shown here is derived from an EMBL/GenBank/DDBJ whole genome shotgun (WGS) entry which is preliminary data.</text>
</comment>
<accession>A0AAD9UN22</accession>
<evidence type="ECO:0000259" key="7">
    <source>
        <dbReference type="PROSITE" id="PS50271"/>
    </source>
</evidence>
<evidence type="ECO:0000256" key="3">
    <source>
        <dbReference type="ARBA" id="ARBA00022833"/>
    </source>
</evidence>
<feature type="domain" description="UBP-type" evidence="7">
    <location>
        <begin position="27"/>
        <end position="124"/>
    </location>
</feature>
<sequence>MEGYTNETDSLNRTSNENMPPSDAKRQICPYLGTINRHMLDFDFEKVCSITMSSQHVYACLVCGKYFQGRGKNTHCYTHALQQGHFVFMNLQDCQVYCLPENYLVDDTSLDDIKSFLRPTFSISDVESIDTTVRFGKALDGTDFIPGCVGLNNLKMTDCFNVVIQALCTIAPLRNHLLLLNIDAIQPPDPIVTTLVELVRKIFNQKNFKGIVSPHELLQYDYMENLGKARMVFSFSKCKNAESIVSKTLGGQLIVRNCFAPESKPIIKAFRYLFACDFNFRMLTLDIPAVPIFKDSNERSVIPQVPIFELLEKFNGTSEHATKDGPCTYKIYKLPQYLIFHLKRFAKNNFFLEKNGTIVPFPMKNLDLAPYLDETSPHLKRGVCTKYDLVANICHHGTPTGGSFKIHVLHAPLGDWYEIEDLLVNAVLPHMSTNDDFDLYGDLEGFAEPLEPFESQSKESQTVISRTPGQYDESGKDSGYSDTEQEPDSEEDEIVLLVNDEDVPEDASGTGIVQSSDAKSRHWNTTFRPRERVIYIGAPATVTDAPKIECLCLVGKVPWYMDQVTFIERSPQSSRPIFVCFCSSPSNGISMGIGLVEFESPEVCMRFQKSQSQFSTMPLSPEIFQHVENGQYRHGIISRKVHACICAKFDITIPSDSLHLDSELEFEQQQLKMIENGDYNSATKMFPWFNINLIPLICKNKANQEKKDEIDITNHLEAYKMEAQRQRVVSTSNTTTHSTTTRPIQMPPLVVPPLLMHPAMLQMMQQQHKIGQIPKTSSGGKIHEKKRIRDKRKSSSHGQQFTSKKSKE</sequence>
<feature type="compositionally biased region" description="Polar residues" evidence="5">
    <location>
        <begin position="1"/>
        <end position="19"/>
    </location>
</feature>
<keyword evidence="2 4" id="KW-0863">Zinc-finger</keyword>
<dbReference type="GeneID" id="94337598"/>
<feature type="compositionally biased region" description="Basic residues" evidence="5">
    <location>
        <begin position="783"/>
        <end position="795"/>
    </location>
</feature>
<dbReference type="Gene3D" id="3.90.70.10">
    <property type="entry name" value="Cysteine proteinases"/>
    <property type="match status" value="1"/>
</dbReference>
<proteinExistence type="predicted"/>
<dbReference type="GO" id="GO:0004843">
    <property type="term" value="F:cysteine-type deubiquitinase activity"/>
    <property type="evidence" value="ECO:0007669"/>
    <property type="project" value="InterPro"/>
</dbReference>
<dbReference type="InterPro" id="IPR028889">
    <property type="entry name" value="USP"/>
</dbReference>
<dbReference type="Pfam" id="PF02148">
    <property type="entry name" value="zf-UBP"/>
    <property type="match status" value="1"/>
</dbReference>
<evidence type="ECO:0000259" key="6">
    <source>
        <dbReference type="PROSITE" id="PS50235"/>
    </source>
</evidence>
<reference evidence="8" key="1">
    <citation type="journal article" date="2023" name="Nat. Microbiol.">
        <title>Babesia duncani multi-omics identifies virulence factors and drug targets.</title>
        <authorList>
            <person name="Singh P."/>
            <person name="Lonardi S."/>
            <person name="Liang Q."/>
            <person name="Vydyam P."/>
            <person name="Khabirova E."/>
            <person name="Fang T."/>
            <person name="Gihaz S."/>
            <person name="Thekkiniath J."/>
            <person name="Munshi M."/>
            <person name="Abel S."/>
            <person name="Ciampossin L."/>
            <person name="Batugedara G."/>
            <person name="Gupta M."/>
            <person name="Lu X.M."/>
            <person name="Lenz T."/>
            <person name="Chakravarty S."/>
            <person name="Cornillot E."/>
            <person name="Hu Y."/>
            <person name="Ma W."/>
            <person name="Gonzalez L.M."/>
            <person name="Sanchez S."/>
            <person name="Estrada K."/>
            <person name="Sanchez-Flores A."/>
            <person name="Montero E."/>
            <person name="Harb O.S."/>
            <person name="Le Roch K.G."/>
            <person name="Mamoun C.B."/>
        </authorList>
    </citation>
    <scope>NUCLEOTIDE SEQUENCE</scope>
    <source>
        <strain evidence="8">WA1</strain>
    </source>
</reference>
<evidence type="ECO:0000256" key="4">
    <source>
        <dbReference type="PROSITE-ProRule" id="PRU00502"/>
    </source>
</evidence>
<feature type="region of interest" description="Disordered" evidence="5">
    <location>
        <begin position="765"/>
        <end position="808"/>
    </location>
</feature>
<dbReference type="PROSITE" id="PS50235">
    <property type="entry name" value="USP_3"/>
    <property type="match status" value="1"/>
</dbReference>
<evidence type="ECO:0000256" key="2">
    <source>
        <dbReference type="ARBA" id="ARBA00022771"/>
    </source>
</evidence>
<feature type="domain" description="USP" evidence="6">
    <location>
        <begin position="149"/>
        <end position="443"/>
    </location>
</feature>
<dbReference type="AlphaFoldDB" id="A0AAD9UN22"/>
<gene>
    <name evidence="8" type="ORF">BdWA1_003301</name>
</gene>